<organism evidence="2 3">
    <name type="scientific">Dreissena polymorpha</name>
    <name type="common">Zebra mussel</name>
    <name type="synonym">Mytilus polymorpha</name>
    <dbReference type="NCBI Taxonomy" id="45954"/>
    <lineage>
        <taxon>Eukaryota</taxon>
        <taxon>Metazoa</taxon>
        <taxon>Spiralia</taxon>
        <taxon>Lophotrochozoa</taxon>
        <taxon>Mollusca</taxon>
        <taxon>Bivalvia</taxon>
        <taxon>Autobranchia</taxon>
        <taxon>Heteroconchia</taxon>
        <taxon>Euheterodonta</taxon>
        <taxon>Imparidentia</taxon>
        <taxon>Neoheterodontei</taxon>
        <taxon>Myida</taxon>
        <taxon>Dreissenoidea</taxon>
        <taxon>Dreissenidae</taxon>
        <taxon>Dreissena</taxon>
    </lineage>
</organism>
<dbReference type="AlphaFoldDB" id="A0A9D4QPH8"/>
<reference evidence="2" key="2">
    <citation type="submission" date="2020-11" db="EMBL/GenBank/DDBJ databases">
        <authorList>
            <person name="McCartney M.A."/>
            <person name="Auch B."/>
            <person name="Kono T."/>
            <person name="Mallez S."/>
            <person name="Becker A."/>
            <person name="Gohl D.M."/>
            <person name="Silverstein K.A.T."/>
            <person name="Koren S."/>
            <person name="Bechman K.B."/>
            <person name="Herman A."/>
            <person name="Abrahante J.E."/>
            <person name="Garbe J."/>
        </authorList>
    </citation>
    <scope>NUCLEOTIDE SEQUENCE</scope>
    <source>
        <strain evidence="2">Duluth1</strain>
        <tissue evidence="2">Whole animal</tissue>
    </source>
</reference>
<evidence type="ECO:0000313" key="3">
    <source>
        <dbReference type="Proteomes" id="UP000828390"/>
    </source>
</evidence>
<reference evidence="2" key="1">
    <citation type="journal article" date="2019" name="bioRxiv">
        <title>The Genome of the Zebra Mussel, Dreissena polymorpha: A Resource for Invasive Species Research.</title>
        <authorList>
            <person name="McCartney M.A."/>
            <person name="Auch B."/>
            <person name="Kono T."/>
            <person name="Mallez S."/>
            <person name="Zhang Y."/>
            <person name="Obille A."/>
            <person name="Becker A."/>
            <person name="Abrahante J.E."/>
            <person name="Garbe J."/>
            <person name="Badalamenti J.P."/>
            <person name="Herman A."/>
            <person name="Mangelson H."/>
            <person name="Liachko I."/>
            <person name="Sullivan S."/>
            <person name="Sone E.D."/>
            <person name="Koren S."/>
            <person name="Silverstein K.A.T."/>
            <person name="Beckman K.B."/>
            <person name="Gohl D.M."/>
        </authorList>
    </citation>
    <scope>NUCLEOTIDE SEQUENCE</scope>
    <source>
        <strain evidence="2">Duluth1</strain>
        <tissue evidence="2">Whole animal</tissue>
    </source>
</reference>
<evidence type="ECO:0000313" key="2">
    <source>
        <dbReference type="EMBL" id="KAH3838756.1"/>
    </source>
</evidence>
<proteinExistence type="predicted"/>
<protein>
    <submittedName>
        <fullName evidence="2">Uncharacterized protein</fullName>
    </submittedName>
</protein>
<name>A0A9D4QPH8_DREPO</name>
<sequence length="57" mass="6519">MEMYGTSCFMGWEPDWSRRELAWREASSSLSKTFTSFSSSSSEELRSPNMAARENVS</sequence>
<dbReference type="Proteomes" id="UP000828390">
    <property type="component" value="Unassembled WGS sequence"/>
</dbReference>
<dbReference type="EMBL" id="JAIWYP010000004">
    <property type="protein sequence ID" value="KAH3838756.1"/>
    <property type="molecule type" value="Genomic_DNA"/>
</dbReference>
<comment type="caution">
    <text evidence="2">The sequence shown here is derived from an EMBL/GenBank/DDBJ whole genome shotgun (WGS) entry which is preliminary data.</text>
</comment>
<keyword evidence="3" id="KW-1185">Reference proteome</keyword>
<accession>A0A9D4QPH8</accession>
<feature type="compositionally biased region" description="Low complexity" evidence="1">
    <location>
        <begin position="29"/>
        <end position="42"/>
    </location>
</feature>
<feature type="region of interest" description="Disordered" evidence="1">
    <location>
        <begin position="29"/>
        <end position="57"/>
    </location>
</feature>
<gene>
    <name evidence="2" type="ORF">DPMN_112171</name>
</gene>
<evidence type="ECO:0000256" key="1">
    <source>
        <dbReference type="SAM" id="MobiDB-lite"/>
    </source>
</evidence>